<protein>
    <submittedName>
        <fullName evidence="1">Uncharacterized protein</fullName>
    </submittedName>
</protein>
<comment type="caution">
    <text evidence="1">The sequence shown here is derived from an EMBL/GenBank/DDBJ whole genome shotgun (WGS) entry which is preliminary data.</text>
</comment>
<dbReference type="AlphaFoldDB" id="A0A1D2MCE4"/>
<proteinExistence type="predicted"/>
<keyword evidence="2" id="KW-1185">Reference proteome</keyword>
<reference evidence="1 2" key="1">
    <citation type="journal article" date="2016" name="Genome Biol. Evol.">
        <title>Gene Family Evolution Reflects Adaptation to Soil Environmental Stressors in the Genome of the Collembolan Orchesella cincta.</title>
        <authorList>
            <person name="Faddeeva-Vakhrusheva A."/>
            <person name="Derks M.F."/>
            <person name="Anvar S.Y."/>
            <person name="Agamennone V."/>
            <person name="Suring W."/>
            <person name="Smit S."/>
            <person name="van Straalen N.M."/>
            <person name="Roelofs D."/>
        </authorList>
    </citation>
    <scope>NUCLEOTIDE SEQUENCE [LARGE SCALE GENOMIC DNA]</scope>
    <source>
        <tissue evidence="1">Mixed pool</tissue>
    </source>
</reference>
<dbReference type="EMBL" id="LJIJ01001870">
    <property type="protein sequence ID" value="ODM90643.1"/>
    <property type="molecule type" value="Genomic_DNA"/>
</dbReference>
<sequence length="72" mass="8239">MWRVNSAIFNSHGIATTDKKGRLPVKWSRTEPQISCGNDDSKFTKIRNIPREWSTHFVGQTIFGIKTMNTSN</sequence>
<dbReference type="Proteomes" id="UP000094527">
    <property type="component" value="Unassembled WGS sequence"/>
</dbReference>
<organism evidence="1 2">
    <name type="scientific">Orchesella cincta</name>
    <name type="common">Springtail</name>
    <name type="synonym">Podura cincta</name>
    <dbReference type="NCBI Taxonomy" id="48709"/>
    <lineage>
        <taxon>Eukaryota</taxon>
        <taxon>Metazoa</taxon>
        <taxon>Ecdysozoa</taxon>
        <taxon>Arthropoda</taxon>
        <taxon>Hexapoda</taxon>
        <taxon>Collembola</taxon>
        <taxon>Entomobryomorpha</taxon>
        <taxon>Entomobryoidea</taxon>
        <taxon>Orchesellidae</taxon>
        <taxon>Orchesellinae</taxon>
        <taxon>Orchesella</taxon>
    </lineage>
</organism>
<name>A0A1D2MCE4_ORCCI</name>
<evidence type="ECO:0000313" key="2">
    <source>
        <dbReference type="Proteomes" id="UP000094527"/>
    </source>
</evidence>
<evidence type="ECO:0000313" key="1">
    <source>
        <dbReference type="EMBL" id="ODM90643.1"/>
    </source>
</evidence>
<gene>
    <name evidence="1" type="ORF">Ocin01_16038</name>
</gene>
<accession>A0A1D2MCE4</accession>